<keyword evidence="3" id="KW-1185">Reference proteome</keyword>
<feature type="compositionally biased region" description="Low complexity" evidence="1">
    <location>
        <begin position="39"/>
        <end position="49"/>
    </location>
</feature>
<feature type="region of interest" description="Disordered" evidence="1">
    <location>
        <begin position="81"/>
        <end position="100"/>
    </location>
</feature>
<dbReference type="EMBL" id="JAUTXT010000011">
    <property type="protein sequence ID" value="KAK3676134.1"/>
    <property type="molecule type" value="Genomic_DNA"/>
</dbReference>
<feature type="region of interest" description="Disordered" evidence="1">
    <location>
        <begin position="1"/>
        <end position="49"/>
    </location>
</feature>
<comment type="caution">
    <text evidence="2">The sequence shown here is derived from an EMBL/GenBank/DDBJ whole genome shotgun (WGS) entry which is preliminary data.</text>
</comment>
<evidence type="ECO:0000313" key="3">
    <source>
        <dbReference type="Proteomes" id="UP001274830"/>
    </source>
</evidence>
<proteinExistence type="predicted"/>
<evidence type="ECO:0000256" key="1">
    <source>
        <dbReference type="SAM" id="MobiDB-lite"/>
    </source>
</evidence>
<dbReference type="AlphaFoldDB" id="A0AAE0WQV5"/>
<accession>A0AAE0WQV5</accession>
<sequence length="100" mass="10807">MAPTRPRPSRHNKSYSACTTPAVDLVTPYQNPDPPPNPSSMKSSASTVTSYRVAEGSDISYEKQTATRRISEAEGSLKQLFSHDAMKAPPRDASQLAGLD</sequence>
<name>A0AAE0WQV5_9PEZI</name>
<evidence type="ECO:0000313" key="2">
    <source>
        <dbReference type="EMBL" id="KAK3676134.1"/>
    </source>
</evidence>
<gene>
    <name evidence="2" type="ORF">LTR78_003884</name>
</gene>
<dbReference type="Proteomes" id="UP001274830">
    <property type="component" value="Unassembled WGS sequence"/>
</dbReference>
<protein>
    <submittedName>
        <fullName evidence="2">Uncharacterized protein</fullName>
    </submittedName>
</protein>
<organism evidence="2 3">
    <name type="scientific">Recurvomyces mirabilis</name>
    <dbReference type="NCBI Taxonomy" id="574656"/>
    <lineage>
        <taxon>Eukaryota</taxon>
        <taxon>Fungi</taxon>
        <taxon>Dikarya</taxon>
        <taxon>Ascomycota</taxon>
        <taxon>Pezizomycotina</taxon>
        <taxon>Dothideomycetes</taxon>
        <taxon>Dothideomycetidae</taxon>
        <taxon>Mycosphaerellales</taxon>
        <taxon>Teratosphaeriaceae</taxon>
        <taxon>Recurvomyces</taxon>
    </lineage>
</organism>
<reference evidence="2" key="1">
    <citation type="submission" date="2023-07" db="EMBL/GenBank/DDBJ databases">
        <title>Black Yeasts Isolated from many extreme environments.</title>
        <authorList>
            <person name="Coleine C."/>
            <person name="Stajich J.E."/>
            <person name="Selbmann L."/>
        </authorList>
    </citation>
    <scope>NUCLEOTIDE SEQUENCE</scope>
    <source>
        <strain evidence="2">CCFEE 5485</strain>
    </source>
</reference>